<dbReference type="InterPro" id="IPR004509">
    <property type="entry name" value="Competence_ComEA_HhH"/>
</dbReference>
<dbReference type="AlphaFoldDB" id="B7LMD7"/>
<dbReference type="SUPFAM" id="SSF47781">
    <property type="entry name" value="RuvA domain 2-like"/>
    <property type="match status" value="1"/>
</dbReference>
<keyword evidence="8" id="KW-1185">Reference proteome</keyword>
<dbReference type="InterPro" id="IPR010994">
    <property type="entry name" value="RuvA_2-like"/>
</dbReference>
<dbReference type="InterPro" id="IPR051675">
    <property type="entry name" value="Endo/Exo/Phosphatase_dom_1"/>
</dbReference>
<dbReference type="PANTHER" id="PTHR21180:SF32">
    <property type="entry name" value="ENDONUCLEASE_EXONUCLEASE_PHOSPHATASE FAMILY DOMAIN-CONTAINING PROTEIN 1"/>
    <property type="match status" value="1"/>
</dbReference>
<feature type="chain" id="PRO_5002860143" description="Uncharacterized protein YbaV" evidence="5">
    <location>
        <begin position="49"/>
        <end position="147"/>
    </location>
</feature>
<dbReference type="Proteomes" id="UP000000745">
    <property type="component" value="Chromosome"/>
</dbReference>
<feature type="region of interest" description="Disordered" evidence="4">
    <location>
        <begin position="58"/>
        <end position="86"/>
    </location>
</feature>
<feature type="domain" description="Helix-hairpin-helix DNA-binding motif class 1" evidence="6">
    <location>
        <begin position="125"/>
        <end position="144"/>
    </location>
</feature>
<proteinExistence type="predicted"/>
<evidence type="ECO:0000256" key="5">
    <source>
        <dbReference type="SAM" id="SignalP"/>
    </source>
</evidence>
<reference evidence="8" key="1">
    <citation type="journal article" date="2009" name="PLoS Genet.">
        <title>Organised genome dynamics in the Escherichia coli species results in highly diverse adaptive paths.</title>
        <authorList>
            <person name="Touchon M."/>
            <person name="Hoede C."/>
            <person name="Tenaillon O."/>
            <person name="Barbe V."/>
            <person name="Baeriswyl S."/>
            <person name="Bidet P."/>
            <person name="Bingen E."/>
            <person name="Bonacorsi S."/>
            <person name="Bouchier C."/>
            <person name="Bouvet O."/>
            <person name="Calteau A."/>
            <person name="Chiapello H."/>
            <person name="Clermont O."/>
            <person name="Cruveiller S."/>
            <person name="Danchin A."/>
            <person name="Diard M."/>
            <person name="Dossat C."/>
            <person name="Karoui M.E."/>
            <person name="Frapy E."/>
            <person name="Garry L."/>
            <person name="Ghigo J.M."/>
            <person name="Gilles A.M."/>
            <person name="Johnson J."/>
            <person name="Le Bouguenec C."/>
            <person name="Lescat M."/>
            <person name="Mangenot S."/>
            <person name="Martinez-Jehanne V."/>
            <person name="Matic I."/>
            <person name="Nassif X."/>
            <person name="Oztas S."/>
            <person name="Petit M.A."/>
            <person name="Pichon C."/>
            <person name="Rouy Z."/>
            <person name="Ruf C.S."/>
            <person name="Schneider D."/>
            <person name="Tourret J."/>
            <person name="Vacherie B."/>
            <person name="Vallenet D."/>
            <person name="Medigue C."/>
            <person name="Rocha E.P.C."/>
            <person name="Denamur E."/>
        </authorList>
    </citation>
    <scope>NUCLEOTIDE SEQUENCE [LARGE SCALE GENOMIC DNA]</scope>
    <source>
        <strain evidence="8">ATCC 35469 / DSM 13698 / BCRC 15582 / CCUG 18766 / IAM 14443 / JCM 21226 / LMG 7866 / NBRC 102419 / NCTC 12128 / CDC 0568-73</strain>
    </source>
</reference>
<name>B7LMD7_ESCF3</name>
<dbReference type="PANTHER" id="PTHR21180">
    <property type="entry name" value="ENDONUCLEASE/EXONUCLEASE/PHOSPHATASE FAMILY DOMAIN-CONTAINING PROTEIN 1"/>
    <property type="match status" value="1"/>
</dbReference>
<organism evidence="7 8">
    <name type="scientific">Escherichia fergusonii (strain ATCC 35469 / DSM 13698 / CCUG 18766 / IAM 14443 / JCM 21226 / LMG 7866 / NBRC 102419 / NCTC 12128 / CDC 0568-73)</name>
    <dbReference type="NCBI Taxonomy" id="585054"/>
    <lineage>
        <taxon>Bacteria</taxon>
        <taxon>Pseudomonadati</taxon>
        <taxon>Pseudomonadota</taxon>
        <taxon>Gammaproteobacteria</taxon>
        <taxon>Enterobacterales</taxon>
        <taxon>Enterobacteriaceae</taxon>
        <taxon>Escherichia</taxon>
    </lineage>
</organism>
<evidence type="ECO:0000256" key="1">
    <source>
        <dbReference type="ARBA" id="ARBA00022729"/>
    </source>
</evidence>
<feature type="region of interest" description="Disordered" evidence="4">
    <location>
        <begin position="1"/>
        <end position="20"/>
    </location>
</feature>
<gene>
    <name evidence="7" type="primary">ybaV</name>
    <name evidence="7" type="ordered locus">EFER_2575</name>
</gene>
<accession>B7LMD7</accession>
<sequence length="147" mass="15499">MPFVRFSSPRYRDSTVNKQGENSMKHGLKALLITLSLACAGMTHSALAAAPVAKGTTVEAKAETSASASTKATEPAKGSDEEGTRVSINNASAEELARAMNGVGLKKAQAIVSYREEYGPFKTVEDLKQVPGMGNSLVERNLAVLTL</sequence>
<evidence type="ECO:0000259" key="6">
    <source>
        <dbReference type="SMART" id="SM00278"/>
    </source>
</evidence>
<dbReference type="GO" id="GO:0015627">
    <property type="term" value="C:type II protein secretion system complex"/>
    <property type="evidence" value="ECO:0007669"/>
    <property type="project" value="TreeGrafter"/>
</dbReference>
<dbReference type="KEGG" id="efe:EFER_2575"/>
<feature type="domain" description="Helix-hairpin-helix DNA-binding motif class 1" evidence="6">
    <location>
        <begin position="95"/>
        <end position="114"/>
    </location>
</feature>
<protein>
    <recommendedName>
        <fullName evidence="3">Uncharacterized protein YbaV</fullName>
    </recommendedName>
</protein>
<dbReference type="InterPro" id="IPR003583">
    <property type="entry name" value="Hlx-hairpin-Hlx_DNA-bd_motif"/>
</dbReference>
<evidence type="ECO:0000256" key="4">
    <source>
        <dbReference type="SAM" id="MobiDB-lite"/>
    </source>
</evidence>
<keyword evidence="2" id="KW-0677">Repeat</keyword>
<dbReference type="Pfam" id="PF12836">
    <property type="entry name" value="HHH_3"/>
    <property type="match status" value="1"/>
</dbReference>
<evidence type="ECO:0000256" key="3">
    <source>
        <dbReference type="ARBA" id="ARBA00070757"/>
    </source>
</evidence>
<feature type="compositionally biased region" description="Low complexity" evidence="4">
    <location>
        <begin position="63"/>
        <end position="76"/>
    </location>
</feature>
<evidence type="ECO:0000256" key="2">
    <source>
        <dbReference type="ARBA" id="ARBA00022737"/>
    </source>
</evidence>
<keyword evidence="1 5" id="KW-0732">Signal</keyword>
<evidence type="ECO:0000313" key="8">
    <source>
        <dbReference type="Proteomes" id="UP000000745"/>
    </source>
</evidence>
<dbReference type="FunFam" id="1.10.150.280:FF:000001">
    <property type="entry name" value="Competence protein ComEA helix-hairpin-helix repeat region"/>
    <property type="match status" value="1"/>
</dbReference>
<dbReference type="SMART" id="SM00278">
    <property type="entry name" value="HhH1"/>
    <property type="match status" value="2"/>
</dbReference>
<dbReference type="GO" id="GO:0003677">
    <property type="term" value="F:DNA binding"/>
    <property type="evidence" value="ECO:0007669"/>
    <property type="project" value="InterPro"/>
</dbReference>
<dbReference type="GO" id="GO:0006281">
    <property type="term" value="P:DNA repair"/>
    <property type="evidence" value="ECO:0007669"/>
    <property type="project" value="InterPro"/>
</dbReference>
<dbReference type="NCBIfam" id="TIGR00426">
    <property type="entry name" value="competence protein ComEA helix-hairpin-helix repeat region"/>
    <property type="match status" value="1"/>
</dbReference>
<dbReference type="Gene3D" id="1.10.150.280">
    <property type="entry name" value="AF1531-like domain"/>
    <property type="match status" value="1"/>
</dbReference>
<dbReference type="GO" id="GO:0015628">
    <property type="term" value="P:protein secretion by the type II secretion system"/>
    <property type="evidence" value="ECO:0007669"/>
    <property type="project" value="TreeGrafter"/>
</dbReference>
<dbReference type="HOGENOM" id="CLU_052011_3_1_6"/>
<feature type="signal peptide" evidence="5">
    <location>
        <begin position="1"/>
        <end position="48"/>
    </location>
</feature>
<dbReference type="EMBL" id="CU928158">
    <property type="protein sequence ID" value="CAQ90070.1"/>
    <property type="molecule type" value="Genomic_DNA"/>
</dbReference>
<evidence type="ECO:0000313" key="7">
    <source>
        <dbReference type="EMBL" id="CAQ90070.1"/>
    </source>
</evidence>